<comment type="subcellular location">
    <subcellularLocation>
        <location evidence="1">Cell membrane</location>
        <topology evidence="1">Multi-pass membrane protein</topology>
    </subcellularLocation>
</comment>
<dbReference type="InterPro" id="IPR036259">
    <property type="entry name" value="MFS_trans_sf"/>
</dbReference>
<keyword evidence="3 6" id="KW-0812">Transmembrane</keyword>
<feature type="transmembrane region" description="Helical" evidence="6">
    <location>
        <begin position="61"/>
        <end position="83"/>
    </location>
</feature>
<evidence type="ECO:0000256" key="3">
    <source>
        <dbReference type="ARBA" id="ARBA00022692"/>
    </source>
</evidence>
<accession>A0ABR7LQX3</accession>
<proteinExistence type="predicted"/>
<keyword evidence="2" id="KW-1003">Cell membrane</keyword>
<sequence>MSRAFGLAGALFNPAARAYLAHEEADRRVEAFAVFNIFYQTGILIGPLVGVLLLRMDFRLVCLSASAIFATLTGGVPAVYIGMRAAPKIA</sequence>
<name>A0ABR7LQX3_9ACTN</name>
<dbReference type="InterPro" id="IPR052425">
    <property type="entry name" value="Uncharacterized_MFS-type"/>
</dbReference>
<reference evidence="7 8" key="1">
    <citation type="submission" date="2020-06" db="EMBL/GenBank/DDBJ databases">
        <title>Actinomadura xiongansis sp. nov., isolated from soil of Baiyangdian.</title>
        <authorList>
            <person name="Zhang X."/>
        </authorList>
    </citation>
    <scope>NUCLEOTIDE SEQUENCE [LARGE SCALE GENOMIC DNA]</scope>
    <source>
        <strain evidence="7 8">HBUM206468</strain>
    </source>
</reference>
<dbReference type="PANTHER" id="PTHR42688">
    <property type="entry name" value="CONSERVED PROTEIN"/>
    <property type="match status" value="1"/>
</dbReference>
<dbReference type="RefSeq" id="WP_187244263.1">
    <property type="nucleotide sequence ID" value="NZ_BAAAOK010000005.1"/>
</dbReference>
<evidence type="ECO:0000256" key="2">
    <source>
        <dbReference type="ARBA" id="ARBA00022475"/>
    </source>
</evidence>
<evidence type="ECO:0000256" key="6">
    <source>
        <dbReference type="SAM" id="Phobius"/>
    </source>
</evidence>
<dbReference type="SUPFAM" id="SSF103473">
    <property type="entry name" value="MFS general substrate transporter"/>
    <property type="match status" value="1"/>
</dbReference>
<dbReference type="PANTHER" id="PTHR42688:SF1">
    <property type="entry name" value="BLR5212 PROTEIN"/>
    <property type="match status" value="1"/>
</dbReference>
<organism evidence="7 8">
    <name type="scientific">Actinomadura alba</name>
    <dbReference type="NCBI Taxonomy" id="406431"/>
    <lineage>
        <taxon>Bacteria</taxon>
        <taxon>Bacillati</taxon>
        <taxon>Actinomycetota</taxon>
        <taxon>Actinomycetes</taxon>
        <taxon>Streptosporangiales</taxon>
        <taxon>Thermomonosporaceae</taxon>
        <taxon>Actinomadura</taxon>
    </lineage>
</organism>
<evidence type="ECO:0000313" key="7">
    <source>
        <dbReference type="EMBL" id="MBC6467242.1"/>
    </source>
</evidence>
<evidence type="ECO:0000313" key="8">
    <source>
        <dbReference type="Proteomes" id="UP000805614"/>
    </source>
</evidence>
<dbReference type="Gene3D" id="1.20.1250.20">
    <property type="entry name" value="MFS general substrate transporter like domains"/>
    <property type="match status" value="1"/>
</dbReference>
<dbReference type="Proteomes" id="UP000805614">
    <property type="component" value="Unassembled WGS sequence"/>
</dbReference>
<comment type="caution">
    <text evidence="7">The sequence shown here is derived from an EMBL/GenBank/DDBJ whole genome shotgun (WGS) entry which is preliminary data.</text>
</comment>
<feature type="transmembrane region" description="Helical" evidence="6">
    <location>
        <begin position="33"/>
        <end position="54"/>
    </location>
</feature>
<evidence type="ECO:0000256" key="4">
    <source>
        <dbReference type="ARBA" id="ARBA00022989"/>
    </source>
</evidence>
<evidence type="ECO:0000256" key="1">
    <source>
        <dbReference type="ARBA" id="ARBA00004651"/>
    </source>
</evidence>
<evidence type="ECO:0000256" key="5">
    <source>
        <dbReference type="ARBA" id="ARBA00023136"/>
    </source>
</evidence>
<protein>
    <recommendedName>
        <fullName evidence="9">MFS transporter</fullName>
    </recommendedName>
</protein>
<keyword evidence="8" id="KW-1185">Reference proteome</keyword>
<evidence type="ECO:0008006" key="9">
    <source>
        <dbReference type="Google" id="ProtNLM"/>
    </source>
</evidence>
<gene>
    <name evidence="7" type="ORF">HKK74_17280</name>
</gene>
<dbReference type="EMBL" id="JABVEC010000012">
    <property type="protein sequence ID" value="MBC6467242.1"/>
    <property type="molecule type" value="Genomic_DNA"/>
</dbReference>
<keyword evidence="4 6" id="KW-1133">Transmembrane helix</keyword>
<keyword evidence="5 6" id="KW-0472">Membrane</keyword>